<evidence type="ECO:0000259" key="2">
    <source>
        <dbReference type="PROSITE" id="PS51650"/>
    </source>
</evidence>
<comment type="caution">
    <text evidence="3">The sequence shown here is derived from an EMBL/GenBank/DDBJ whole genome shotgun (WGS) entry which is preliminary data.</text>
</comment>
<name>A0ABD0MYL4_CIRMR</name>
<feature type="domain" description="C2 DOCK-type" evidence="2">
    <location>
        <begin position="1"/>
        <end position="53"/>
    </location>
</feature>
<comment type="similarity">
    <text evidence="1">Belongs to the DOCK family.</text>
</comment>
<sequence>NDLYVTLERGEFEKGGKSVARNVEVTVYLLGGDGQLLKVRTVAGCHVFPVNIN</sequence>
<evidence type="ECO:0000313" key="4">
    <source>
        <dbReference type="Proteomes" id="UP001529510"/>
    </source>
</evidence>
<accession>A0ABD0MYL4</accession>
<evidence type="ECO:0000256" key="1">
    <source>
        <dbReference type="PROSITE-ProRule" id="PRU00983"/>
    </source>
</evidence>
<dbReference type="EMBL" id="JAMKFB020000025">
    <property type="protein sequence ID" value="KAL0155044.1"/>
    <property type="molecule type" value="Genomic_DNA"/>
</dbReference>
<dbReference type="InterPro" id="IPR035892">
    <property type="entry name" value="C2_domain_sf"/>
</dbReference>
<feature type="non-terminal residue" evidence="3">
    <location>
        <position position="1"/>
    </location>
</feature>
<dbReference type="Pfam" id="PF14429">
    <property type="entry name" value="DOCK-C2"/>
    <property type="match status" value="1"/>
</dbReference>
<evidence type="ECO:0000313" key="3">
    <source>
        <dbReference type="EMBL" id="KAL0155044.1"/>
    </source>
</evidence>
<organism evidence="3 4">
    <name type="scientific">Cirrhinus mrigala</name>
    <name type="common">Mrigala</name>
    <dbReference type="NCBI Taxonomy" id="683832"/>
    <lineage>
        <taxon>Eukaryota</taxon>
        <taxon>Metazoa</taxon>
        <taxon>Chordata</taxon>
        <taxon>Craniata</taxon>
        <taxon>Vertebrata</taxon>
        <taxon>Euteleostomi</taxon>
        <taxon>Actinopterygii</taxon>
        <taxon>Neopterygii</taxon>
        <taxon>Teleostei</taxon>
        <taxon>Ostariophysi</taxon>
        <taxon>Cypriniformes</taxon>
        <taxon>Cyprinidae</taxon>
        <taxon>Labeoninae</taxon>
        <taxon>Labeonini</taxon>
        <taxon>Cirrhinus</taxon>
    </lineage>
</organism>
<dbReference type="InterPro" id="IPR027007">
    <property type="entry name" value="C2_DOCK-type_domain"/>
</dbReference>
<reference evidence="3 4" key="1">
    <citation type="submission" date="2024-05" db="EMBL/GenBank/DDBJ databases">
        <title>Genome sequencing and assembly of Indian major carp, Cirrhinus mrigala (Hamilton, 1822).</title>
        <authorList>
            <person name="Mohindra V."/>
            <person name="Chowdhury L.M."/>
            <person name="Lal K."/>
            <person name="Jena J.K."/>
        </authorList>
    </citation>
    <scope>NUCLEOTIDE SEQUENCE [LARGE SCALE GENOMIC DNA]</scope>
    <source>
        <strain evidence="3">CM1030</strain>
        <tissue evidence="3">Blood</tissue>
    </source>
</reference>
<proteinExistence type="inferred from homology"/>
<protein>
    <recommendedName>
        <fullName evidence="2">C2 DOCK-type domain-containing protein</fullName>
    </recommendedName>
</protein>
<dbReference type="Proteomes" id="UP001529510">
    <property type="component" value="Unassembled WGS sequence"/>
</dbReference>
<dbReference type="AlphaFoldDB" id="A0ABD0MYL4"/>
<dbReference type="PROSITE" id="PS51650">
    <property type="entry name" value="C2_DOCK"/>
    <property type="match status" value="1"/>
</dbReference>
<gene>
    <name evidence="3" type="ORF">M9458_049307</name>
</gene>
<keyword evidence="4" id="KW-1185">Reference proteome</keyword>
<dbReference type="Gene3D" id="2.60.40.150">
    <property type="entry name" value="C2 domain"/>
    <property type="match status" value="1"/>
</dbReference>